<feature type="domain" description="Protein kinase" evidence="9">
    <location>
        <begin position="90"/>
        <end position="381"/>
    </location>
</feature>
<dbReference type="FunFam" id="3.30.200.20:FF:000745">
    <property type="entry name" value="Phytosulfokine receptor 2"/>
    <property type="match status" value="1"/>
</dbReference>
<dbReference type="InterPro" id="IPR011009">
    <property type="entry name" value="Kinase-like_dom_sf"/>
</dbReference>
<dbReference type="PANTHER" id="PTHR47973">
    <property type="entry name" value="CYSTEINE-RICH RECEPTOR-LIKE PROTEIN KINASE 3"/>
    <property type="match status" value="1"/>
</dbReference>
<dbReference type="Pfam" id="PF07714">
    <property type="entry name" value="PK_Tyr_Ser-Thr"/>
    <property type="match status" value="1"/>
</dbReference>
<keyword evidence="8" id="KW-0812">Transmembrane</keyword>
<evidence type="ECO:0000256" key="3">
    <source>
        <dbReference type="ARBA" id="ARBA00022741"/>
    </source>
</evidence>
<keyword evidence="5 6" id="KW-0067">ATP-binding</keyword>
<evidence type="ECO:0000259" key="9">
    <source>
        <dbReference type="PROSITE" id="PS50011"/>
    </source>
</evidence>
<feature type="transmembrane region" description="Helical" evidence="8">
    <location>
        <begin position="6"/>
        <end position="31"/>
    </location>
</feature>
<dbReference type="Proteomes" id="UP000215914">
    <property type="component" value="Chromosome 5"/>
</dbReference>
<dbReference type="GO" id="GO:0005524">
    <property type="term" value="F:ATP binding"/>
    <property type="evidence" value="ECO:0007669"/>
    <property type="project" value="UniProtKB-UniRule"/>
</dbReference>
<proteinExistence type="inferred from homology"/>
<dbReference type="PROSITE" id="PS00108">
    <property type="entry name" value="PROTEIN_KINASE_ST"/>
    <property type="match status" value="1"/>
</dbReference>
<sequence>MAMNSNLQAILSAVASFFLLSLIFTFIYFVCRTATKRRRDSAHRRRTRSIRRPPDLPTSTSFISVAESQMFDPNLKEIDMVDLVNATRNFSPDLIVGDGSFGLVYKANLPSGTVAVKKLSADAFQGYREFKAEMDTLGKIQHENIVKFFGYCATGSDRILIYEFIEKGSLDQWLYDTSSMNNDVSVSRVPLSWSTRIKIIIGVAKGLAYMHNLSEPIIHRDIKASNVLLDADFKAHIADFGLARTIKGEHLHVSTQVAGTMGYMPPEYIHGAPAATVMGDVYSFGILMFEIVTCRRPNWPIKGENGEEIRLVEWATRMVSQNREIKMLDASISKEDLKEKEKEVLEFFRIATLCTKEVHKERPNMNRVVELLNQIQDEPTI</sequence>
<dbReference type="FunCoup" id="A0A251UVE2">
    <property type="interactions" value="38"/>
</dbReference>
<evidence type="ECO:0000313" key="12">
    <source>
        <dbReference type="Proteomes" id="UP000215914"/>
    </source>
</evidence>
<keyword evidence="3 6" id="KW-0547">Nucleotide-binding</keyword>
<gene>
    <name evidence="11" type="ORF">HannXRQ_Chr05g0157041</name>
    <name evidence="10" type="ORF">HanXRQr2_Chr05g0231531</name>
</gene>
<dbReference type="Gene3D" id="3.30.200.20">
    <property type="entry name" value="Phosphorylase Kinase, domain 1"/>
    <property type="match status" value="1"/>
</dbReference>
<keyword evidence="2 10" id="KW-0808">Transferase</keyword>
<evidence type="ECO:0000256" key="4">
    <source>
        <dbReference type="ARBA" id="ARBA00022777"/>
    </source>
</evidence>
<evidence type="ECO:0000313" key="10">
    <source>
        <dbReference type="EMBL" id="KAF5807250.1"/>
    </source>
</evidence>
<dbReference type="PROSITE" id="PS00107">
    <property type="entry name" value="PROTEIN_KINASE_ATP"/>
    <property type="match status" value="1"/>
</dbReference>
<name>A0A251UVE2_HELAN</name>
<dbReference type="SMART" id="SM00220">
    <property type="entry name" value="S_TKc"/>
    <property type="match status" value="1"/>
</dbReference>
<dbReference type="InterPro" id="IPR052059">
    <property type="entry name" value="CR_Ser/Thr_kinase"/>
</dbReference>
<comment type="similarity">
    <text evidence="7">Belongs to the protein kinase superfamily.</text>
</comment>
<dbReference type="InterPro" id="IPR000719">
    <property type="entry name" value="Prot_kinase_dom"/>
</dbReference>
<evidence type="ECO:0000256" key="2">
    <source>
        <dbReference type="ARBA" id="ARBA00022679"/>
    </source>
</evidence>
<keyword evidence="8" id="KW-1133">Transmembrane helix</keyword>
<dbReference type="Gene3D" id="1.10.510.10">
    <property type="entry name" value="Transferase(Phosphotransferase) domain 1"/>
    <property type="match status" value="1"/>
</dbReference>
<evidence type="ECO:0000256" key="5">
    <source>
        <dbReference type="ARBA" id="ARBA00022840"/>
    </source>
</evidence>
<dbReference type="OrthoDB" id="4062651at2759"/>
<accession>A0A251UVE2</accession>
<evidence type="ECO:0000256" key="6">
    <source>
        <dbReference type="PROSITE-ProRule" id="PRU10141"/>
    </source>
</evidence>
<dbReference type="OMA" id="VKPRCRC"/>
<dbReference type="GO" id="GO:0004672">
    <property type="term" value="F:protein kinase activity"/>
    <property type="evidence" value="ECO:0000318"/>
    <property type="project" value="GO_Central"/>
</dbReference>
<keyword evidence="1 7" id="KW-0723">Serine/threonine-protein kinase</keyword>
<dbReference type="InParanoid" id="A0A251UVE2"/>
<keyword evidence="12" id="KW-1185">Reference proteome</keyword>
<dbReference type="Gramene" id="mRNA:HanXRQr2_Chr05g0231531">
    <property type="protein sequence ID" value="CDS:HanXRQr2_Chr05g0231531.1"/>
    <property type="gene ID" value="HanXRQr2_Chr05g0231531"/>
</dbReference>
<dbReference type="AlphaFoldDB" id="A0A251UVE2"/>
<dbReference type="GO" id="GO:0004674">
    <property type="term" value="F:protein serine/threonine kinase activity"/>
    <property type="evidence" value="ECO:0007669"/>
    <property type="project" value="UniProtKB-KW"/>
</dbReference>
<dbReference type="FunFam" id="1.10.510.10:FF:001077">
    <property type="entry name" value="Phytosulfokine receptor 2"/>
    <property type="match status" value="1"/>
</dbReference>
<dbReference type="EMBL" id="CM007894">
    <property type="protein sequence ID" value="OTG26291.1"/>
    <property type="molecule type" value="Genomic_DNA"/>
</dbReference>
<evidence type="ECO:0000256" key="7">
    <source>
        <dbReference type="RuleBase" id="RU000304"/>
    </source>
</evidence>
<reference evidence="10" key="3">
    <citation type="submission" date="2020-06" db="EMBL/GenBank/DDBJ databases">
        <title>Helianthus annuus Genome sequencing and assembly Release 2.</title>
        <authorList>
            <person name="Gouzy J."/>
            <person name="Langlade N."/>
            <person name="Munos S."/>
        </authorList>
    </citation>
    <scope>NUCLEOTIDE SEQUENCE</scope>
    <source>
        <tissue evidence="10">Leaves</tissue>
    </source>
</reference>
<evidence type="ECO:0000313" key="11">
    <source>
        <dbReference type="EMBL" id="OTG26291.1"/>
    </source>
</evidence>
<keyword evidence="4" id="KW-0418">Kinase</keyword>
<reference evidence="11" key="2">
    <citation type="submission" date="2017-02" db="EMBL/GenBank/DDBJ databases">
        <title>Sunflower complete genome.</title>
        <authorList>
            <person name="Langlade N."/>
            <person name="Munos S."/>
        </authorList>
    </citation>
    <scope>NUCLEOTIDE SEQUENCE [LARGE SCALE GENOMIC DNA]</scope>
    <source>
        <tissue evidence="11">Leaves</tissue>
    </source>
</reference>
<organism evidence="11 12">
    <name type="scientific">Helianthus annuus</name>
    <name type="common">Common sunflower</name>
    <dbReference type="NCBI Taxonomy" id="4232"/>
    <lineage>
        <taxon>Eukaryota</taxon>
        <taxon>Viridiplantae</taxon>
        <taxon>Streptophyta</taxon>
        <taxon>Embryophyta</taxon>
        <taxon>Tracheophyta</taxon>
        <taxon>Spermatophyta</taxon>
        <taxon>Magnoliopsida</taxon>
        <taxon>eudicotyledons</taxon>
        <taxon>Gunneridae</taxon>
        <taxon>Pentapetalae</taxon>
        <taxon>asterids</taxon>
        <taxon>campanulids</taxon>
        <taxon>Asterales</taxon>
        <taxon>Asteraceae</taxon>
        <taxon>Asteroideae</taxon>
        <taxon>Heliantheae alliance</taxon>
        <taxon>Heliantheae</taxon>
        <taxon>Helianthus</taxon>
    </lineage>
</organism>
<dbReference type="InterPro" id="IPR008271">
    <property type="entry name" value="Ser/Thr_kinase_AS"/>
</dbReference>
<dbReference type="GO" id="GO:0007165">
    <property type="term" value="P:signal transduction"/>
    <property type="evidence" value="ECO:0000318"/>
    <property type="project" value="GO_Central"/>
</dbReference>
<dbReference type="STRING" id="4232.A0A251UVE2"/>
<dbReference type="PROSITE" id="PS50011">
    <property type="entry name" value="PROTEIN_KINASE_DOM"/>
    <property type="match status" value="1"/>
</dbReference>
<dbReference type="GO" id="GO:0005886">
    <property type="term" value="C:plasma membrane"/>
    <property type="evidence" value="ECO:0000318"/>
    <property type="project" value="GO_Central"/>
</dbReference>
<protein>
    <recommendedName>
        <fullName evidence="9">Protein kinase domain-containing protein</fullName>
    </recommendedName>
</protein>
<reference evidence="10 12" key="1">
    <citation type="journal article" date="2017" name="Nature">
        <title>The sunflower genome provides insights into oil metabolism, flowering and Asterid evolution.</title>
        <authorList>
            <person name="Badouin H."/>
            <person name="Gouzy J."/>
            <person name="Grassa C.J."/>
            <person name="Murat F."/>
            <person name="Staton S.E."/>
            <person name="Cottret L."/>
            <person name="Lelandais-Briere C."/>
            <person name="Owens G.L."/>
            <person name="Carrere S."/>
            <person name="Mayjonade B."/>
            <person name="Legrand L."/>
            <person name="Gill N."/>
            <person name="Kane N.C."/>
            <person name="Bowers J.E."/>
            <person name="Hubner S."/>
            <person name="Bellec A."/>
            <person name="Berard A."/>
            <person name="Berges H."/>
            <person name="Blanchet N."/>
            <person name="Boniface M.C."/>
            <person name="Brunel D."/>
            <person name="Catrice O."/>
            <person name="Chaidir N."/>
            <person name="Claudel C."/>
            <person name="Donnadieu C."/>
            <person name="Faraut T."/>
            <person name="Fievet G."/>
            <person name="Helmstetter N."/>
            <person name="King M."/>
            <person name="Knapp S.J."/>
            <person name="Lai Z."/>
            <person name="Le Paslier M.C."/>
            <person name="Lippi Y."/>
            <person name="Lorenzon L."/>
            <person name="Mandel J.R."/>
            <person name="Marage G."/>
            <person name="Marchand G."/>
            <person name="Marquand E."/>
            <person name="Bret-Mestries E."/>
            <person name="Morien E."/>
            <person name="Nambeesan S."/>
            <person name="Nguyen T."/>
            <person name="Pegot-Espagnet P."/>
            <person name="Pouilly N."/>
            <person name="Raftis F."/>
            <person name="Sallet E."/>
            <person name="Schiex T."/>
            <person name="Thomas J."/>
            <person name="Vandecasteele C."/>
            <person name="Vares D."/>
            <person name="Vear F."/>
            <person name="Vautrin S."/>
            <person name="Crespi M."/>
            <person name="Mangin B."/>
            <person name="Burke J.M."/>
            <person name="Salse J."/>
            <person name="Munos S."/>
            <person name="Vincourt P."/>
            <person name="Rieseberg L.H."/>
            <person name="Langlade N.B."/>
        </authorList>
    </citation>
    <scope>NUCLEOTIDE SEQUENCE [LARGE SCALE GENOMIC DNA]</scope>
    <source>
        <strain evidence="12">cv. SF193</strain>
        <tissue evidence="10">Leaves</tissue>
    </source>
</reference>
<feature type="binding site" evidence="6">
    <location>
        <position position="118"/>
    </location>
    <ligand>
        <name>ATP</name>
        <dbReference type="ChEBI" id="CHEBI:30616"/>
    </ligand>
</feature>
<evidence type="ECO:0000256" key="1">
    <source>
        <dbReference type="ARBA" id="ARBA00022527"/>
    </source>
</evidence>
<dbReference type="InterPro" id="IPR001245">
    <property type="entry name" value="Ser-Thr/Tyr_kinase_cat_dom"/>
</dbReference>
<keyword evidence="8" id="KW-0472">Membrane</keyword>
<dbReference type="InterPro" id="IPR017441">
    <property type="entry name" value="Protein_kinase_ATP_BS"/>
</dbReference>
<dbReference type="SUPFAM" id="SSF56112">
    <property type="entry name" value="Protein kinase-like (PK-like)"/>
    <property type="match status" value="1"/>
</dbReference>
<evidence type="ECO:0000256" key="8">
    <source>
        <dbReference type="SAM" id="Phobius"/>
    </source>
</evidence>
<dbReference type="EMBL" id="MNCJ02000320">
    <property type="protein sequence ID" value="KAF5807250.1"/>
    <property type="molecule type" value="Genomic_DNA"/>
</dbReference>